<dbReference type="Pfam" id="PF05962">
    <property type="entry name" value="HutD"/>
    <property type="match status" value="1"/>
</dbReference>
<dbReference type="EMBL" id="JAAKZF010000029">
    <property type="protein sequence ID" value="NGO53273.1"/>
    <property type="molecule type" value="Genomic_DNA"/>
</dbReference>
<organism evidence="1 2">
    <name type="scientific">Allomesorhizobium camelthorni</name>
    <dbReference type="NCBI Taxonomy" id="475069"/>
    <lineage>
        <taxon>Bacteria</taxon>
        <taxon>Pseudomonadati</taxon>
        <taxon>Pseudomonadota</taxon>
        <taxon>Alphaproteobacteria</taxon>
        <taxon>Hyphomicrobiales</taxon>
        <taxon>Phyllobacteriaceae</taxon>
        <taxon>Allomesorhizobium</taxon>
    </lineage>
</organism>
<evidence type="ECO:0000313" key="1">
    <source>
        <dbReference type="EMBL" id="NGO53273.1"/>
    </source>
</evidence>
<name>A0A6G4WGF1_9HYPH</name>
<dbReference type="RefSeq" id="WP_165030483.1">
    <property type="nucleotide sequence ID" value="NZ_JAAKZF010000029.1"/>
</dbReference>
<protein>
    <submittedName>
        <fullName evidence="1">HutD family protein</fullName>
    </submittedName>
</protein>
<keyword evidence="2" id="KW-1185">Reference proteome</keyword>
<dbReference type="InterPro" id="IPR014710">
    <property type="entry name" value="RmlC-like_jellyroll"/>
</dbReference>
<dbReference type="Gene3D" id="2.60.120.10">
    <property type="entry name" value="Jelly Rolls"/>
    <property type="match status" value="1"/>
</dbReference>
<proteinExistence type="predicted"/>
<dbReference type="InterPro" id="IPR010282">
    <property type="entry name" value="Uncharacterised_HutD/Ves"/>
</dbReference>
<dbReference type="Proteomes" id="UP001642900">
    <property type="component" value="Unassembled WGS sequence"/>
</dbReference>
<accession>A0A6G4WGF1</accession>
<comment type="caution">
    <text evidence="1">The sequence shown here is derived from an EMBL/GenBank/DDBJ whole genome shotgun (WGS) entry which is preliminary data.</text>
</comment>
<gene>
    <name evidence="1" type="ORF">G6N73_19220</name>
</gene>
<dbReference type="SUPFAM" id="SSF51182">
    <property type="entry name" value="RmlC-like cupins"/>
    <property type="match status" value="1"/>
</dbReference>
<dbReference type="CDD" id="cd20293">
    <property type="entry name" value="cupin_HutD_N"/>
    <property type="match status" value="1"/>
</dbReference>
<dbReference type="InterPro" id="IPR011051">
    <property type="entry name" value="RmlC_Cupin_sf"/>
</dbReference>
<dbReference type="PANTHER" id="PTHR37943:SF1">
    <property type="entry name" value="PROTEIN VES"/>
    <property type="match status" value="1"/>
</dbReference>
<sequence>MRIIRAADCRRMPWKNGGGETVEIAIAPEGAGLGDFDWRLSMARVEGDGPFSLFTGVDRTLAILEGEGIFLDVEGRIPFGLTRHSDPLSFPADVPTRAALIAGPITDLNMMTRRCKVVHSMRRLTVNGTFDVASTARELLLFCRSGSVRMEAAGNLILGPHDTLHMRAVPATLPLRASRPAELFLVEIMAAAATE</sequence>
<dbReference type="AlphaFoldDB" id="A0A6G4WGF1"/>
<evidence type="ECO:0000313" key="2">
    <source>
        <dbReference type="Proteomes" id="UP001642900"/>
    </source>
</evidence>
<dbReference type="PANTHER" id="PTHR37943">
    <property type="entry name" value="PROTEIN VES"/>
    <property type="match status" value="1"/>
</dbReference>
<reference evidence="1 2" key="1">
    <citation type="submission" date="2020-02" db="EMBL/GenBank/DDBJ databases">
        <title>Genome sequence of strain CCNWXJ40-4.</title>
        <authorList>
            <person name="Gao J."/>
            <person name="Sun J."/>
        </authorList>
    </citation>
    <scope>NUCLEOTIDE SEQUENCE [LARGE SCALE GENOMIC DNA]</scope>
    <source>
        <strain evidence="1 2">CCNWXJ 40-4</strain>
    </source>
</reference>